<protein>
    <recommendedName>
        <fullName evidence="3">Transposase</fullName>
    </recommendedName>
</protein>
<organism evidence="1 2">
    <name type="scientific">Nocardioides caricicola</name>
    <dbReference type="NCBI Taxonomy" id="634770"/>
    <lineage>
        <taxon>Bacteria</taxon>
        <taxon>Bacillati</taxon>
        <taxon>Actinomycetota</taxon>
        <taxon>Actinomycetes</taxon>
        <taxon>Propionibacteriales</taxon>
        <taxon>Nocardioidaceae</taxon>
        <taxon>Nocardioides</taxon>
    </lineage>
</organism>
<comment type="caution">
    <text evidence="1">The sequence shown here is derived from an EMBL/GenBank/DDBJ whole genome shotgun (WGS) entry which is preliminary data.</text>
</comment>
<name>A0ABW0N5W2_9ACTN</name>
<dbReference type="RefSeq" id="WP_345181885.1">
    <property type="nucleotide sequence ID" value="NZ_BAABFQ010000009.1"/>
</dbReference>
<proteinExistence type="predicted"/>
<evidence type="ECO:0000313" key="2">
    <source>
        <dbReference type="Proteomes" id="UP001595956"/>
    </source>
</evidence>
<reference evidence="2" key="1">
    <citation type="journal article" date="2019" name="Int. J. Syst. Evol. Microbiol.">
        <title>The Global Catalogue of Microorganisms (GCM) 10K type strain sequencing project: providing services to taxonomists for standard genome sequencing and annotation.</title>
        <authorList>
            <consortium name="The Broad Institute Genomics Platform"/>
            <consortium name="The Broad Institute Genome Sequencing Center for Infectious Disease"/>
            <person name="Wu L."/>
            <person name="Ma J."/>
        </authorList>
    </citation>
    <scope>NUCLEOTIDE SEQUENCE [LARGE SCALE GENOMIC DNA]</scope>
    <source>
        <strain evidence="2">KACC 13778</strain>
    </source>
</reference>
<gene>
    <name evidence="1" type="ORF">ACFPKY_19700</name>
</gene>
<dbReference type="EMBL" id="JBHSMD010000010">
    <property type="protein sequence ID" value="MFC5495342.1"/>
    <property type="molecule type" value="Genomic_DNA"/>
</dbReference>
<accession>A0ABW0N5W2</accession>
<keyword evidence="2" id="KW-1185">Reference proteome</keyword>
<sequence length="102" mass="11300">MPRKLNWIADLCVNGSIQALKEARDSYARDAARWRRERRRADPNRAVERIHGQLAAAYAFRTSDASGAGRMAQWVRLVESGLDPGMAVQAVYAINCDAGPTI</sequence>
<evidence type="ECO:0000313" key="1">
    <source>
        <dbReference type="EMBL" id="MFC5495342.1"/>
    </source>
</evidence>
<dbReference type="Proteomes" id="UP001595956">
    <property type="component" value="Unassembled WGS sequence"/>
</dbReference>
<evidence type="ECO:0008006" key="3">
    <source>
        <dbReference type="Google" id="ProtNLM"/>
    </source>
</evidence>